<protein>
    <submittedName>
        <fullName evidence="2">Uncharacterized protein</fullName>
    </submittedName>
</protein>
<feature type="region of interest" description="Disordered" evidence="1">
    <location>
        <begin position="21"/>
        <end position="43"/>
    </location>
</feature>
<dbReference type="AlphaFoldDB" id="A0A4R1N4W6"/>
<proteinExistence type="predicted"/>
<accession>A0A4R1N4W6</accession>
<gene>
    <name evidence="2" type="ORF">EZJ58_0227</name>
</gene>
<dbReference type="Proteomes" id="UP000294555">
    <property type="component" value="Unassembled WGS sequence"/>
</dbReference>
<reference evidence="2 3" key="1">
    <citation type="submission" date="2019-02" db="EMBL/GenBank/DDBJ databases">
        <title>Investigation of anaerobic lignin degradation for improved lignocellulosic biofuels.</title>
        <authorList>
            <person name="Deangelis K."/>
        </authorList>
    </citation>
    <scope>NUCLEOTIDE SEQUENCE [LARGE SCALE GENOMIC DNA]</scope>
    <source>
        <strain evidence="2 3">159R</strain>
    </source>
</reference>
<comment type="caution">
    <text evidence="2">The sequence shown here is derived from an EMBL/GenBank/DDBJ whole genome shotgun (WGS) entry which is preliminary data.</text>
</comment>
<feature type="compositionally biased region" description="Acidic residues" evidence="1">
    <location>
        <begin position="32"/>
        <end position="43"/>
    </location>
</feature>
<dbReference type="RefSeq" id="WP_279433127.1">
    <property type="nucleotide sequence ID" value="NZ_SJOI01000001.1"/>
</dbReference>
<evidence type="ECO:0000256" key="1">
    <source>
        <dbReference type="SAM" id="MobiDB-lite"/>
    </source>
</evidence>
<dbReference type="EMBL" id="SJOI01000001">
    <property type="protein sequence ID" value="TCL02225.1"/>
    <property type="molecule type" value="Genomic_DNA"/>
</dbReference>
<evidence type="ECO:0000313" key="2">
    <source>
        <dbReference type="EMBL" id="TCL02225.1"/>
    </source>
</evidence>
<keyword evidence="3" id="KW-1185">Reference proteome</keyword>
<sequence length="43" mass="4781">MNDDVFEFDIDAELAVAEENARKKAQAIPEPPAEEEDCEGCKI</sequence>
<evidence type="ECO:0000313" key="3">
    <source>
        <dbReference type="Proteomes" id="UP000294555"/>
    </source>
</evidence>
<organism evidence="2 3">
    <name type="scientific">Sodalis ligni</name>
    <dbReference type="NCBI Taxonomy" id="2697027"/>
    <lineage>
        <taxon>Bacteria</taxon>
        <taxon>Pseudomonadati</taxon>
        <taxon>Pseudomonadota</taxon>
        <taxon>Gammaproteobacteria</taxon>
        <taxon>Enterobacterales</taxon>
        <taxon>Bruguierivoracaceae</taxon>
        <taxon>Sodalis</taxon>
    </lineage>
</organism>
<name>A0A4R1N4W6_9GAMM</name>